<feature type="region of interest" description="Disordered" evidence="1">
    <location>
        <begin position="228"/>
        <end position="262"/>
    </location>
</feature>
<keyword evidence="2" id="KW-0812">Transmembrane</keyword>
<keyword evidence="2" id="KW-0472">Membrane</keyword>
<keyword evidence="4" id="KW-1185">Reference proteome</keyword>
<feature type="transmembrane region" description="Helical" evidence="2">
    <location>
        <begin position="81"/>
        <end position="98"/>
    </location>
</feature>
<protein>
    <submittedName>
        <fullName evidence="3">DUF2637 domain-containing protein</fullName>
    </submittedName>
</protein>
<proteinExistence type="predicted"/>
<reference evidence="4" key="1">
    <citation type="journal article" date="2019" name="Int. J. Syst. Evol. Microbiol.">
        <title>The Global Catalogue of Microorganisms (GCM) 10K type strain sequencing project: providing services to taxonomists for standard genome sequencing and annotation.</title>
        <authorList>
            <consortium name="The Broad Institute Genomics Platform"/>
            <consortium name="The Broad Institute Genome Sequencing Center for Infectious Disease"/>
            <person name="Wu L."/>
            <person name="Ma J."/>
        </authorList>
    </citation>
    <scope>NUCLEOTIDE SEQUENCE [LARGE SCALE GENOMIC DNA]</scope>
    <source>
        <strain evidence="4">JCM 18303</strain>
    </source>
</reference>
<gene>
    <name evidence="3" type="ORF">GCM10023321_30130</name>
</gene>
<comment type="caution">
    <text evidence="3">The sequence shown here is derived from an EMBL/GenBank/DDBJ whole genome shotgun (WGS) entry which is preliminary data.</text>
</comment>
<keyword evidence="2" id="KW-1133">Transmembrane helix</keyword>
<feature type="compositionally biased region" description="Basic and acidic residues" evidence="1">
    <location>
        <begin position="139"/>
        <end position="155"/>
    </location>
</feature>
<name>A0ABP9Q1V0_9PSEU</name>
<feature type="transmembrane region" description="Helical" evidence="2">
    <location>
        <begin position="51"/>
        <end position="69"/>
    </location>
</feature>
<feature type="transmembrane region" description="Helical" evidence="2">
    <location>
        <begin position="12"/>
        <end position="31"/>
    </location>
</feature>
<organism evidence="3 4">
    <name type="scientific">Pseudonocardia eucalypti</name>
    <dbReference type="NCBI Taxonomy" id="648755"/>
    <lineage>
        <taxon>Bacteria</taxon>
        <taxon>Bacillati</taxon>
        <taxon>Actinomycetota</taxon>
        <taxon>Actinomycetes</taxon>
        <taxon>Pseudonocardiales</taxon>
        <taxon>Pseudonocardiaceae</taxon>
        <taxon>Pseudonocardia</taxon>
    </lineage>
</organism>
<feature type="transmembrane region" description="Helical" evidence="2">
    <location>
        <begin position="104"/>
        <end position="123"/>
    </location>
</feature>
<evidence type="ECO:0000256" key="2">
    <source>
        <dbReference type="SAM" id="Phobius"/>
    </source>
</evidence>
<dbReference type="RefSeq" id="WP_185064052.1">
    <property type="nucleotide sequence ID" value="NZ_BAABJP010000010.1"/>
</dbReference>
<dbReference type="EMBL" id="BAABJP010000010">
    <property type="protein sequence ID" value="GAA5155818.1"/>
    <property type="molecule type" value="Genomic_DNA"/>
</dbReference>
<evidence type="ECO:0000313" key="3">
    <source>
        <dbReference type="EMBL" id="GAA5155818.1"/>
    </source>
</evidence>
<accession>A0ABP9Q1V0</accession>
<dbReference type="InterPro" id="IPR021235">
    <property type="entry name" value="DUF2637"/>
</dbReference>
<feature type="region of interest" description="Disordered" evidence="1">
    <location>
        <begin position="136"/>
        <end position="163"/>
    </location>
</feature>
<evidence type="ECO:0000256" key="1">
    <source>
        <dbReference type="SAM" id="MobiDB-lite"/>
    </source>
</evidence>
<dbReference type="Proteomes" id="UP001428817">
    <property type="component" value="Unassembled WGS sequence"/>
</dbReference>
<dbReference type="Pfam" id="PF10935">
    <property type="entry name" value="DUF2637"/>
    <property type="match status" value="1"/>
</dbReference>
<evidence type="ECO:0000313" key="4">
    <source>
        <dbReference type="Proteomes" id="UP001428817"/>
    </source>
</evidence>
<sequence>MSANAGRASRGCGLWVQCACTLLVAAGAAYASYRHGQAFALRFGADATTAAIWPLIVDGLLTTATVELWKPGRAGKWRAWLAFLFGVALSMCANIASAPELSAFAIAVAACPPLALLLAVELLNRALKRHGAETIATETKTDRHETAEPEAKTEPEAAGTGNETGRVVPLVALSAGLGRRAMTAERRMWDYYQAQLAQGRTPTGAELDRMAKTNNYGRRVLRRWRTEGRLHNDQRSPPRVTHLGRGARPACADDHGGPAAGS</sequence>